<accession>A0A7X1PPR6</accession>
<sequence length="417" mass="46757">MEVAADKRSSSYAARNLLNADELKRGIKRRSQAREDEAAVQSWLLNHFYRHLAGNFEPARRIHDLDDAAQVLGSAGLPAWVAGHFSAAKAQEADACASAAPLVWIDPAQPQLLAQEARLVEFLVSRKGTALEGKLDRINCPQALALWEKEHAQMAARVDQGWRQSSADALQVTVTCAEHTWVEMRSDSPLLRAEMAFESYVMRHCLGQFANRRALTGGYGERYAEAVEQQGMRVFSLRDAQGQPHITVSLIVQGSGALTVEQVKGKQNRPPVERYFHDLLLFLNTIGTDQQTPDDCIAIGVVRTETGWLHIEEVSEPEAQTRLVSRYPQLFSRLDSPSPMVQWLVAARQCDLLLENEPEAPAVRYAIRHVYKKSPWPQPRLEDPLYRTEGVPWKDMSPAQAESICSWQANRQRGKAC</sequence>
<comment type="caution">
    <text evidence="1">The sequence shown here is derived from an EMBL/GenBank/DDBJ whole genome shotgun (WGS) entry which is preliminary data.</text>
</comment>
<proteinExistence type="predicted"/>
<gene>
    <name evidence="1" type="ORF">GDH07_20220</name>
</gene>
<dbReference type="Proteomes" id="UP000486534">
    <property type="component" value="Unassembled WGS sequence"/>
</dbReference>
<evidence type="ECO:0000313" key="1">
    <source>
        <dbReference type="EMBL" id="MQA55647.1"/>
    </source>
</evidence>
<protein>
    <recommendedName>
        <fullName evidence="3">Cytoplasmic protein</fullName>
    </recommendedName>
</protein>
<dbReference type="AlphaFoldDB" id="A0A7X1PPR6"/>
<dbReference type="RefSeq" id="WP_152898658.1">
    <property type="nucleotide sequence ID" value="NZ_WHUV01000003.1"/>
</dbReference>
<reference evidence="1 2" key="1">
    <citation type="submission" date="2019-10" db="EMBL/GenBank/DDBJ databases">
        <title>Pseudomonas dajingensis sp. nov., isolated from the profound head ulcers of farmed Murray cod (Maccullochella peelii peelii).</title>
        <authorList>
            <person name="Liu Y."/>
        </authorList>
    </citation>
    <scope>NUCLEOTIDE SEQUENCE [LARGE SCALE GENOMIC DNA]</scope>
    <source>
        <strain evidence="1 2">MC042</strain>
    </source>
</reference>
<dbReference type="EMBL" id="WHUV01000003">
    <property type="protein sequence ID" value="MQA55647.1"/>
    <property type="molecule type" value="Genomic_DNA"/>
</dbReference>
<evidence type="ECO:0008006" key="3">
    <source>
        <dbReference type="Google" id="ProtNLM"/>
    </source>
</evidence>
<evidence type="ECO:0000313" key="2">
    <source>
        <dbReference type="Proteomes" id="UP000486534"/>
    </source>
</evidence>
<organism evidence="1 2">
    <name type="scientific">Pseudomonas piscis</name>
    <dbReference type="NCBI Taxonomy" id="2614538"/>
    <lineage>
        <taxon>Bacteria</taxon>
        <taxon>Pseudomonadati</taxon>
        <taxon>Pseudomonadota</taxon>
        <taxon>Gammaproteobacteria</taxon>
        <taxon>Pseudomonadales</taxon>
        <taxon>Pseudomonadaceae</taxon>
        <taxon>Pseudomonas</taxon>
    </lineage>
</organism>
<name>A0A7X1PPR6_9PSED</name>